<comment type="subcellular location">
    <subcellularLocation>
        <location evidence="1">Membrane</location>
        <topology evidence="1">Multi-pass membrane protein</topology>
    </subcellularLocation>
</comment>
<dbReference type="Gene3D" id="1.20.120.350">
    <property type="entry name" value="Voltage-gated potassium channels. Chain C"/>
    <property type="match status" value="1"/>
</dbReference>
<dbReference type="Proteomes" id="UP000237271">
    <property type="component" value="Unassembled WGS sequence"/>
</dbReference>
<dbReference type="PANTHER" id="PTHR10037:SF62">
    <property type="entry name" value="SODIUM CHANNEL PROTEIN 60E"/>
    <property type="match status" value="1"/>
</dbReference>
<keyword evidence="6" id="KW-0406">Ion transport</keyword>
<evidence type="ECO:0000256" key="9">
    <source>
        <dbReference type="SAM" id="Phobius"/>
    </source>
</evidence>
<reference evidence="12 13" key="1">
    <citation type="journal article" date="2017" name="Genome Biol. Evol.">
        <title>Phytophthora megakarya and P. palmivora, closely related causal agents of cacao black pod rot, underwent increases in genome sizes and gene numbers by different mechanisms.</title>
        <authorList>
            <person name="Ali S.S."/>
            <person name="Shao J."/>
            <person name="Lary D.J."/>
            <person name="Kronmiller B."/>
            <person name="Shen D."/>
            <person name="Strem M.D."/>
            <person name="Amoako-Attah I."/>
            <person name="Akrofi A.Y."/>
            <person name="Begoude B.A."/>
            <person name="Ten Hoopen G.M."/>
            <person name="Coulibaly K."/>
            <person name="Kebe B.I."/>
            <person name="Melnick R.L."/>
            <person name="Guiltinan M.J."/>
            <person name="Tyler B.M."/>
            <person name="Meinhardt L.W."/>
            <person name="Bailey B.A."/>
        </authorList>
    </citation>
    <scope>NUCLEOTIDE SEQUENCE [LARGE SCALE GENOMIC DNA]</scope>
    <source>
        <strain evidence="13">sbr112.9</strain>
    </source>
</reference>
<dbReference type="GO" id="GO:0022843">
    <property type="term" value="F:voltage-gated monoatomic cation channel activity"/>
    <property type="evidence" value="ECO:0007669"/>
    <property type="project" value="UniProtKB-ARBA"/>
</dbReference>
<organism evidence="12 13">
    <name type="scientific">Phytophthora palmivora</name>
    <dbReference type="NCBI Taxonomy" id="4796"/>
    <lineage>
        <taxon>Eukaryota</taxon>
        <taxon>Sar</taxon>
        <taxon>Stramenopiles</taxon>
        <taxon>Oomycota</taxon>
        <taxon>Peronosporomycetes</taxon>
        <taxon>Peronosporales</taxon>
        <taxon>Peronosporaceae</taxon>
        <taxon>Phytophthora</taxon>
    </lineage>
</organism>
<feature type="domain" description="Ion transport" evidence="10">
    <location>
        <begin position="51"/>
        <end position="312"/>
    </location>
</feature>
<gene>
    <name evidence="12" type="ORF">PHPALM_20935</name>
</gene>
<dbReference type="OrthoDB" id="431720at2759"/>
<name>A0A2P4XDK7_9STRA</name>
<evidence type="ECO:0008006" key="14">
    <source>
        <dbReference type="Google" id="ProtNLM"/>
    </source>
</evidence>
<feature type="transmembrane region" description="Helical" evidence="9">
    <location>
        <begin position="120"/>
        <end position="147"/>
    </location>
</feature>
<dbReference type="PANTHER" id="PTHR10037">
    <property type="entry name" value="VOLTAGE-GATED CATION CHANNEL CALCIUM AND SODIUM"/>
    <property type="match status" value="1"/>
</dbReference>
<evidence type="ECO:0000259" key="10">
    <source>
        <dbReference type="Pfam" id="PF00520"/>
    </source>
</evidence>
<keyword evidence="7 9" id="KW-0472">Membrane</keyword>
<sequence>MKDTLGGAFMLTPEQKKWMRAQKTAVQMGPQRILVPFSHPLRRAVFFFVRHKRFEWFVMFCITTNMLLMASQYYGQSTLQTVIVGNLNVFFAAIFTAEAALKIIAYGIAYFEDNWNRFDFFVVISTLLSIVLDSLTTASLQTLALVVRVLRVTRIIRLVKASNGIRHILTTLYLALPGLSNVSSILLLLLFIYTTMGVQMFAKVTLSDNIDMHANFQSFGRGFLFMIRAATGESWDDCMHDFAASPEGCVDDPPYDPTMCGFNDSADCIPLNGCGNPIAYLFFCSFTLLGTYVMLNVTVAVILESFSVSNEDDEPLFDPELLTEFQAKWAQVDPKAKGFIPVNKLYTIFAILEPPLVKTEAVLDKNSFLHFVCNMRLPMYEGDTVYFTDTLLAMTREMVKEDVEDEFDAIESVTPPMEDMPSRRRLHYQAHEYFAVRRIQRAVVTWLRVKRQLEKQTMMAYINKIKKTSTRSKNHRGSVVVTTG</sequence>
<proteinExistence type="predicted"/>
<dbReference type="InterPro" id="IPR005821">
    <property type="entry name" value="Ion_trans_dom"/>
</dbReference>
<keyword evidence="2" id="KW-0813">Transport</keyword>
<feature type="domain" description="Voltage-dependent L-type calcium channel IQ-associated" evidence="11">
    <location>
        <begin position="324"/>
        <end position="377"/>
    </location>
</feature>
<dbReference type="GO" id="GO:0001518">
    <property type="term" value="C:voltage-gated sodium channel complex"/>
    <property type="evidence" value="ECO:0007669"/>
    <property type="project" value="TreeGrafter"/>
</dbReference>
<dbReference type="Gene3D" id="1.10.238.10">
    <property type="entry name" value="EF-hand"/>
    <property type="match status" value="1"/>
</dbReference>
<dbReference type="Pfam" id="PF00520">
    <property type="entry name" value="Ion_trans"/>
    <property type="match status" value="1"/>
</dbReference>
<dbReference type="GO" id="GO:0005248">
    <property type="term" value="F:voltage-gated sodium channel activity"/>
    <property type="evidence" value="ECO:0007669"/>
    <property type="project" value="TreeGrafter"/>
</dbReference>
<dbReference type="InterPro" id="IPR031649">
    <property type="entry name" value="GPHH_dom"/>
</dbReference>
<feature type="transmembrane region" description="Helical" evidence="9">
    <location>
        <begin position="56"/>
        <end position="75"/>
    </location>
</feature>
<evidence type="ECO:0000313" key="13">
    <source>
        <dbReference type="Proteomes" id="UP000237271"/>
    </source>
</evidence>
<evidence type="ECO:0000256" key="6">
    <source>
        <dbReference type="ARBA" id="ARBA00023065"/>
    </source>
</evidence>
<keyword evidence="5 9" id="KW-1133">Transmembrane helix</keyword>
<dbReference type="AlphaFoldDB" id="A0A2P4XDK7"/>
<evidence type="ECO:0000259" key="11">
    <source>
        <dbReference type="Pfam" id="PF16905"/>
    </source>
</evidence>
<keyword evidence="4" id="KW-0677">Repeat</keyword>
<dbReference type="Gene3D" id="1.10.287.70">
    <property type="match status" value="1"/>
</dbReference>
<feature type="transmembrane region" description="Helical" evidence="9">
    <location>
        <begin position="87"/>
        <end position="108"/>
    </location>
</feature>
<evidence type="ECO:0000256" key="8">
    <source>
        <dbReference type="ARBA" id="ARBA00023303"/>
    </source>
</evidence>
<dbReference type="InterPro" id="IPR043203">
    <property type="entry name" value="VGCC_Ca_Na"/>
</dbReference>
<protein>
    <recommendedName>
        <fullName evidence="14">Voltage-gated Ion Channel (VIC) Superfamily</fullName>
    </recommendedName>
</protein>
<feature type="transmembrane region" description="Helical" evidence="9">
    <location>
        <begin position="168"/>
        <end position="193"/>
    </location>
</feature>
<evidence type="ECO:0000256" key="5">
    <source>
        <dbReference type="ARBA" id="ARBA00022989"/>
    </source>
</evidence>
<evidence type="ECO:0000256" key="4">
    <source>
        <dbReference type="ARBA" id="ARBA00022737"/>
    </source>
</evidence>
<keyword evidence="8" id="KW-0407">Ion channel</keyword>
<dbReference type="InterPro" id="IPR027359">
    <property type="entry name" value="Volt_channel_dom_sf"/>
</dbReference>
<evidence type="ECO:0000256" key="3">
    <source>
        <dbReference type="ARBA" id="ARBA00022692"/>
    </source>
</evidence>
<keyword evidence="3 9" id="KW-0812">Transmembrane</keyword>
<evidence type="ECO:0000256" key="1">
    <source>
        <dbReference type="ARBA" id="ARBA00004141"/>
    </source>
</evidence>
<comment type="caution">
    <text evidence="12">The sequence shown here is derived from an EMBL/GenBank/DDBJ whole genome shotgun (WGS) entry which is preliminary data.</text>
</comment>
<evidence type="ECO:0000313" key="12">
    <source>
        <dbReference type="EMBL" id="POM63632.1"/>
    </source>
</evidence>
<accession>A0A2P4XDK7</accession>
<evidence type="ECO:0000256" key="7">
    <source>
        <dbReference type="ARBA" id="ARBA00023136"/>
    </source>
</evidence>
<keyword evidence="13" id="KW-1185">Reference proteome</keyword>
<dbReference type="SUPFAM" id="SSF81324">
    <property type="entry name" value="Voltage-gated potassium channels"/>
    <property type="match status" value="1"/>
</dbReference>
<dbReference type="EMBL" id="NCKW01011372">
    <property type="protein sequence ID" value="POM63632.1"/>
    <property type="molecule type" value="Genomic_DNA"/>
</dbReference>
<evidence type="ECO:0000256" key="2">
    <source>
        <dbReference type="ARBA" id="ARBA00022448"/>
    </source>
</evidence>
<dbReference type="Pfam" id="PF16905">
    <property type="entry name" value="GPHH"/>
    <property type="match status" value="1"/>
</dbReference>